<reference evidence="1 2" key="1">
    <citation type="journal article" date="2021" name="Commun. Biol.">
        <title>The genome of Shorea leprosula (Dipterocarpaceae) highlights the ecological relevance of drought in aseasonal tropical rainforests.</title>
        <authorList>
            <person name="Ng K.K.S."/>
            <person name="Kobayashi M.J."/>
            <person name="Fawcett J.A."/>
            <person name="Hatakeyama M."/>
            <person name="Paape T."/>
            <person name="Ng C.H."/>
            <person name="Ang C.C."/>
            <person name="Tnah L.H."/>
            <person name="Lee C.T."/>
            <person name="Nishiyama T."/>
            <person name="Sese J."/>
            <person name="O'Brien M.J."/>
            <person name="Copetti D."/>
            <person name="Mohd Noor M.I."/>
            <person name="Ong R.C."/>
            <person name="Putra M."/>
            <person name="Sireger I.Z."/>
            <person name="Indrioko S."/>
            <person name="Kosugi Y."/>
            <person name="Izuno A."/>
            <person name="Isagi Y."/>
            <person name="Lee S.L."/>
            <person name="Shimizu K.K."/>
        </authorList>
    </citation>
    <scope>NUCLEOTIDE SEQUENCE [LARGE SCALE GENOMIC DNA]</scope>
    <source>
        <strain evidence="1">214</strain>
    </source>
</reference>
<accession>A0AAV5LA05</accession>
<keyword evidence="2" id="KW-1185">Reference proteome</keyword>
<evidence type="ECO:0000313" key="2">
    <source>
        <dbReference type="Proteomes" id="UP001054252"/>
    </source>
</evidence>
<evidence type="ECO:0000313" key="1">
    <source>
        <dbReference type="EMBL" id="GKV34063.1"/>
    </source>
</evidence>
<organism evidence="1 2">
    <name type="scientific">Rubroshorea leprosula</name>
    <dbReference type="NCBI Taxonomy" id="152421"/>
    <lineage>
        <taxon>Eukaryota</taxon>
        <taxon>Viridiplantae</taxon>
        <taxon>Streptophyta</taxon>
        <taxon>Embryophyta</taxon>
        <taxon>Tracheophyta</taxon>
        <taxon>Spermatophyta</taxon>
        <taxon>Magnoliopsida</taxon>
        <taxon>eudicotyledons</taxon>
        <taxon>Gunneridae</taxon>
        <taxon>Pentapetalae</taxon>
        <taxon>rosids</taxon>
        <taxon>malvids</taxon>
        <taxon>Malvales</taxon>
        <taxon>Dipterocarpaceae</taxon>
        <taxon>Rubroshorea</taxon>
    </lineage>
</organism>
<dbReference type="EMBL" id="BPVZ01000103">
    <property type="protein sequence ID" value="GKV34063.1"/>
    <property type="molecule type" value="Genomic_DNA"/>
</dbReference>
<protein>
    <submittedName>
        <fullName evidence="1">Uncharacterized protein</fullName>
    </submittedName>
</protein>
<proteinExistence type="predicted"/>
<dbReference type="AlphaFoldDB" id="A0AAV5LA05"/>
<comment type="caution">
    <text evidence="1">The sequence shown here is derived from an EMBL/GenBank/DDBJ whole genome shotgun (WGS) entry which is preliminary data.</text>
</comment>
<gene>
    <name evidence="1" type="ORF">SLEP1_g42484</name>
</gene>
<sequence length="55" mass="6377">MDCYVIFGENLVRLASVLVNLWKWSYCSRQGTVHGYCSPTLFTHRWPTINGNLND</sequence>
<name>A0AAV5LA05_9ROSI</name>
<dbReference type="Proteomes" id="UP001054252">
    <property type="component" value="Unassembled WGS sequence"/>
</dbReference>